<keyword evidence="2" id="KW-1185">Reference proteome</keyword>
<dbReference type="AlphaFoldDB" id="A0AAV5V4A6"/>
<accession>A0AAV5V4A6</accession>
<gene>
    <name evidence="1" type="ORF">PFISCL1PPCAC_5528</name>
</gene>
<evidence type="ECO:0000313" key="2">
    <source>
        <dbReference type="Proteomes" id="UP001432322"/>
    </source>
</evidence>
<evidence type="ECO:0000313" key="1">
    <source>
        <dbReference type="EMBL" id="GMT14231.1"/>
    </source>
</evidence>
<feature type="non-terminal residue" evidence="1">
    <location>
        <position position="1"/>
    </location>
</feature>
<dbReference type="EMBL" id="BTSY01000002">
    <property type="protein sequence ID" value="GMT14231.1"/>
    <property type="molecule type" value="Genomic_DNA"/>
</dbReference>
<organism evidence="1 2">
    <name type="scientific">Pristionchus fissidentatus</name>
    <dbReference type="NCBI Taxonomy" id="1538716"/>
    <lineage>
        <taxon>Eukaryota</taxon>
        <taxon>Metazoa</taxon>
        <taxon>Ecdysozoa</taxon>
        <taxon>Nematoda</taxon>
        <taxon>Chromadorea</taxon>
        <taxon>Rhabditida</taxon>
        <taxon>Rhabditina</taxon>
        <taxon>Diplogasteromorpha</taxon>
        <taxon>Diplogasteroidea</taxon>
        <taxon>Neodiplogasteridae</taxon>
        <taxon>Pristionchus</taxon>
    </lineage>
</organism>
<reference evidence="1" key="1">
    <citation type="submission" date="2023-10" db="EMBL/GenBank/DDBJ databases">
        <title>Genome assembly of Pristionchus species.</title>
        <authorList>
            <person name="Yoshida K."/>
            <person name="Sommer R.J."/>
        </authorList>
    </citation>
    <scope>NUCLEOTIDE SEQUENCE</scope>
    <source>
        <strain evidence="1">RS5133</strain>
    </source>
</reference>
<comment type="caution">
    <text evidence="1">The sequence shown here is derived from an EMBL/GenBank/DDBJ whole genome shotgun (WGS) entry which is preliminary data.</text>
</comment>
<name>A0AAV5V4A6_9BILA</name>
<protein>
    <recommendedName>
        <fullName evidence="3">C2H2-type domain-containing protein</fullName>
    </recommendedName>
</protein>
<proteinExistence type="predicted"/>
<sequence length="350" mass="39243">IFLIEMSGNAVRTLHGKSLEDVVDIMCRMHSQEDEHVQSLAQHIRTLVTANPGDNGEGLRTPLVDLLCKVAQCTLLFVCDANKMKLLLTARMLAVATMKLPGLDIASLTAFEDTGRSELDAWMQPILMDLLKKDAETEGVQHLQQGVAAADLLQQLQLSATDDVVIVESIAPPINNKTIKRRKTLPAKLKESKPKTNLAAEKVFPSTKCEYCDVDVGVNYADRINHTWKKHKNHAYKFAHDYNLCTKEGCDYIAKSAHARSIHEAKGHDDETIVPAFEDTAKCAYCDEWIETIDKLKKHLLVCKYRSDDRACLRCSSCPNSSFYFIFEFILHAKKHGGANHGTLQMIYNE</sequence>
<evidence type="ECO:0008006" key="3">
    <source>
        <dbReference type="Google" id="ProtNLM"/>
    </source>
</evidence>
<dbReference type="Proteomes" id="UP001432322">
    <property type="component" value="Unassembled WGS sequence"/>
</dbReference>